<dbReference type="Proteomes" id="UP000078486">
    <property type="component" value="Unassembled WGS sequence"/>
</dbReference>
<dbReference type="Pfam" id="PF07027">
    <property type="entry name" value="DUF1318"/>
    <property type="match status" value="1"/>
</dbReference>
<dbReference type="AlphaFoldDB" id="A0A178IQH4"/>
<dbReference type="InterPro" id="IPR008309">
    <property type="entry name" value="YdbL"/>
</dbReference>
<reference evidence="3 4" key="1">
    <citation type="submission" date="2016-01" db="EMBL/GenBank/DDBJ databases">
        <title>High potential of lignocellulose degradation of a new Verrucomicrobia species.</title>
        <authorList>
            <person name="Wang Y."/>
            <person name="Shi Y."/>
            <person name="Qiu Z."/>
            <person name="Liu S."/>
            <person name="Yang H."/>
        </authorList>
    </citation>
    <scope>NUCLEOTIDE SEQUENCE [LARGE SCALE GENOMIC DNA]</scope>
    <source>
        <strain evidence="3 4">TSB47</strain>
    </source>
</reference>
<dbReference type="RefSeq" id="WP_068768506.1">
    <property type="nucleotide sequence ID" value="NZ_CP109796.1"/>
</dbReference>
<evidence type="ECO:0000256" key="2">
    <source>
        <dbReference type="SAM" id="SignalP"/>
    </source>
</evidence>
<accession>A0A178IQH4</accession>
<dbReference type="EMBL" id="LRRQ01000015">
    <property type="protein sequence ID" value="OAM91737.1"/>
    <property type="molecule type" value="Genomic_DNA"/>
</dbReference>
<feature type="region of interest" description="Disordered" evidence="1">
    <location>
        <begin position="103"/>
        <end position="129"/>
    </location>
</feature>
<protein>
    <recommendedName>
        <fullName evidence="5">DUF1318 domain-containing protein</fullName>
    </recommendedName>
</protein>
<evidence type="ECO:0008006" key="5">
    <source>
        <dbReference type="Google" id="ProtNLM"/>
    </source>
</evidence>
<feature type="signal peptide" evidence="2">
    <location>
        <begin position="1"/>
        <end position="29"/>
    </location>
</feature>
<name>A0A178IQH4_9BACT</name>
<evidence type="ECO:0000313" key="4">
    <source>
        <dbReference type="Proteomes" id="UP000078486"/>
    </source>
</evidence>
<gene>
    <name evidence="3" type="ORF">AW736_01470</name>
</gene>
<keyword evidence="4" id="KW-1185">Reference proteome</keyword>
<comment type="caution">
    <text evidence="3">The sequence shown here is derived from an EMBL/GenBank/DDBJ whole genome shotgun (WGS) entry which is preliminary data.</text>
</comment>
<dbReference type="OrthoDB" id="198301at2"/>
<dbReference type="STRING" id="1184151.AW736_01470"/>
<organism evidence="3 4">
    <name type="scientific">Termitidicoccus mucosus</name>
    <dbReference type="NCBI Taxonomy" id="1184151"/>
    <lineage>
        <taxon>Bacteria</taxon>
        <taxon>Pseudomonadati</taxon>
        <taxon>Verrucomicrobiota</taxon>
        <taxon>Opitutia</taxon>
        <taxon>Opitutales</taxon>
        <taxon>Opitutaceae</taxon>
        <taxon>Termitidicoccus</taxon>
    </lineage>
</organism>
<keyword evidence="2" id="KW-0732">Signal</keyword>
<feature type="compositionally biased region" description="Basic and acidic residues" evidence="1">
    <location>
        <begin position="120"/>
        <end position="129"/>
    </location>
</feature>
<feature type="chain" id="PRO_5008089309" description="DUF1318 domain-containing protein" evidence="2">
    <location>
        <begin position="30"/>
        <end position="129"/>
    </location>
</feature>
<sequence>MKPMHFLRLAATAFVFLFAAALAAPSAHAQDLGAIKSKMAARLPQIDKLKEQGALGENNRGLLEVRENKNNAAAIASEENADRQTVYAAIAKQQKTTAEEVGKARARQIAQSSKPGVWIQDEKGNWRKK</sequence>
<evidence type="ECO:0000313" key="3">
    <source>
        <dbReference type="EMBL" id="OAM91737.1"/>
    </source>
</evidence>
<evidence type="ECO:0000256" key="1">
    <source>
        <dbReference type="SAM" id="MobiDB-lite"/>
    </source>
</evidence>
<proteinExistence type="predicted"/>